<keyword evidence="2" id="KW-0805">Transcription regulation</keyword>
<dbReference type="Gramene" id="XM_028386517.1">
    <property type="protein sequence ID" value="XP_028242318.1"/>
    <property type="gene ID" value="LOC114420686"/>
</dbReference>
<name>A0A445M4N8_GLYSO</name>
<dbReference type="SMART" id="SM00717">
    <property type="entry name" value="SANT"/>
    <property type="match status" value="1"/>
</dbReference>
<comment type="subcellular location">
    <subcellularLocation>
        <location evidence="1">Nucleus</location>
    </subcellularLocation>
</comment>
<dbReference type="PANTHER" id="PTHR43952:SF33">
    <property type="entry name" value="MYB FAMILY TRANSCRIPTION FACTOR"/>
    <property type="match status" value="1"/>
</dbReference>
<dbReference type="SUPFAM" id="SSF46689">
    <property type="entry name" value="Homeodomain-like"/>
    <property type="match status" value="1"/>
</dbReference>
<evidence type="ECO:0000259" key="5">
    <source>
        <dbReference type="SMART" id="SM00717"/>
    </source>
</evidence>
<gene>
    <name evidence="6" type="ORF">D0Y65_001854</name>
</gene>
<dbReference type="InterPro" id="IPR044636">
    <property type="entry name" value="RADIALIS-like"/>
</dbReference>
<dbReference type="InterPro" id="IPR001005">
    <property type="entry name" value="SANT/Myb"/>
</dbReference>
<sequence>MSTEFSLCSNLKAMTSYTLSSPNTSLRWTTEKNKLFENALAIYDKDTPERWNNIAMFVGGTTEVEVKRQYEILLEDIKNIESGKVPLPDYTRNAGCGKLNISSAEQRLRDLKLR</sequence>
<dbReference type="Pfam" id="PF23082">
    <property type="entry name" value="Myb_DNA-binding_2"/>
    <property type="match status" value="1"/>
</dbReference>
<dbReference type="Gene3D" id="1.10.10.60">
    <property type="entry name" value="Homeodomain-like"/>
    <property type="match status" value="1"/>
</dbReference>
<reference evidence="6 7" key="1">
    <citation type="submission" date="2018-09" db="EMBL/GenBank/DDBJ databases">
        <title>A high-quality reference genome of wild soybean provides a powerful tool to mine soybean genomes.</title>
        <authorList>
            <person name="Xie M."/>
            <person name="Chung C.Y.L."/>
            <person name="Li M.-W."/>
            <person name="Wong F.-L."/>
            <person name="Chan T.-F."/>
            <person name="Lam H.-M."/>
        </authorList>
    </citation>
    <scope>NUCLEOTIDE SEQUENCE [LARGE SCALE GENOMIC DNA]</scope>
    <source>
        <strain evidence="7">cv. W05</strain>
        <tissue evidence="6">Hypocotyl of etiolated seedlings</tissue>
    </source>
</reference>
<evidence type="ECO:0000313" key="6">
    <source>
        <dbReference type="EMBL" id="RZC30479.1"/>
    </source>
</evidence>
<dbReference type="AlphaFoldDB" id="A0A445M4N8"/>
<dbReference type="PANTHER" id="PTHR43952">
    <property type="entry name" value="MYB FAMILY TRANSCRIPTION FACTOR-RELATED"/>
    <property type="match status" value="1"/>
</dbReference>
<comment type="caution">
    <text evidence="6">The sequence shown here is derived from an EMBL/GenBank/DDBJ whole genome shotgun (WGS) entry which is preliminary data.</text>
</comment>
<evidence type="ECO:0000256" key="3">
    <source>
        <dbReference type="ARBA" id="ARBA00023163"/>
    </source>
</evidence>
<keyword evidence="7" id="KW-1185">Reference proteome</keyword>
<protein>
    <submittedName>
        <fullName evidence="6">Protein RADIALIS-like 1</fullName>
    </submittedName>
</protein>
<proteinExistence type="predicted"/>
<dbReference type="EMBL" id="QZWG01000001">
    <property type="protein sequence ID" value="RZC30479.1"/>
    <property type="molecule type" value="Genomic_DNA"/>
</dbReference>
<keyword evidence="4" id="KW-0539">Nucleus</keyword>
<dbReference type="CDD" id="cd00167">
    <property type="entry name" value="SANT"/>
    <property type="match status" value="1"/>
</dbReference>
<accession>A0A445M4N8</accession>
<feature type="domain" description="Myb-like" evidence="5">
    <location>
        <begin position="24"/>
        <end position="76"/>
    </location>
</feature>
<evidence type="ECO:0000256" key="4">
    <source>
        <dbReference type="ARBA" id="ARBA00023242"/>
    </source>
</evidence>
<evidence type="ECO:0000313" key="7">
    <source>
        <dbReference type="Proteomes" id="UP000289340"/>
    </source>
</evidence>
<evidence type="ECO:0000256" key="2">
    <source>
        <dbReference type="ARBA" id="ARBA00023015"/>
    </source>
</evidence>
<organism evidence="6 7">
    <name type="scientific">Glycine soja</name>
    <name type="common">Wild soybean</name>
    <dbReference type="NCBI Taxonomy" id="3848"/>
    <lineage>
        <taxon>Eukaryota</taxon>
        <taxon>Viridiplantae</taxon>
        <taxon>Streptophyta</taxon>
        <taxon>Embryophyta</taxon>
        <taxon>Tracheophyta</taxon>
        <taxon>Spermatophyta</taxon>
        <taxon>Magnoliopsida</taxon>
        <taxon>eudicotyledons</taxon>
        <taxon>Gunneridae</taxon>
        <taxon>Pentapetalae</taxon>
        <taxon>rosids</taxon>
        <taxon>fabids</taxon>
        <taxon>Fabales</taxon>
        <taxon>Fabaceae</taxon>
        <taxon>Papilionoideae</taxon>
        <taxon>50 kb inversion clade</taxon>
        <taxon>NPAAA clade</taxon>
        <taxon>indigoferoid/millettioid clade</taxon>
        <taxon>Phaseoleae</taxon>
        <taxon>Glycine</taxon>
        <taxon>Glycine subgen. Soja</taxon>
    </lineage>
</organism>
<dbReference type="FunFam" id="1.10.10.60:FF:000154">
    <property type="entry name" value="Transcription factor SRM1"/>
    <property type="match status" value="1"/>
</dbReference>
<dbReference type="InterPro" id="IPR009057">
    <property type="entry name" value="Homeodomain-like_sf"/>
</dbReference>
<dbReference type="GO" id="GO:0005634">
    <property type="term" value="C:nucleus"/>
    <property type="evidence" value="ECO:0007669"/>
    <property type="project" value="UniProtKB-SubCell"/>
</dbReference>
<evidence type="ECO:0000256" key="1">
    <source>
        <dbReference type="ARBA" id="ARBA00004123"/>
    </source>
</evidence>
<dbReference type="SMR" id="A0A445M4N8"/>
<keyword evidence="3" id="KW-0804">Transcription</keyword>
<dbReference type="Proteomes" id="UP000289340">
    <property type="component" value="Chromosome 1"/>
</dbReference>
<dbReference type="GO" id="GO:0003700">
    <property type="term" value="F:DNA-binding transcription factor activity"/>
    <property type="evidence" value="ECO:0007669"/>
    <property type="project" value="InterPro"/>
</dbReference>